<feature type="region of interest" description="Disordered" evidence="3">
    <location>
        <begin position="74"/>
        <end position="99"/>
    </location>
</feature>
<proteinExistence type="predicted"/>
<feature type="compositionally biased region" description="Basic and acidic residues" evidence="3">
    <location>
        <begin position="77"/>
        <end position="87"/>
    </location>
</feature>
<dbReference type="GO" id="GO:0003729">
    <property type="term" value="F:mRNA binding"/>
    <property type="evidence" value="ECO:0007669"/>
    <property type="project" value="TreeGrafter"/>
</dbReference>
<dbReference type="InterPro" id="IPR012677">
    <property type="entry name" value="Nucleotide-bd_a/b_plait_sf"/>
</dbReference>
<dbReference type="HOGENOM" id="CLU_012062_34_2_1"/>
<dbReference type="PROSITE" id="PS50102">
    <property type="entry name" value="RRM"/>
    <property type="match status" value="2"/>
</dbReference>
<gene>
    <name evidence="5" type="ORF">JAAARDRAFT_239731</name>
</gene>
<keyword evidence="6" id="KW-1185">Reference proteome</keyword>
<dbReference type="EMBL" id="KL197709">
    <property type="protein sequence ID" value="KDQ64852.1"/>
    <property type="molecule type" value="Genomic_DNA"/>
</dbReference>
<evidence type="ECO:0000259" key="4">
    <source>
        <dbReference type="PROSITE" id="PS50102"/>
    </source>
</evidence>
<feature type="domain" description="RRM" evidence="4">
    <location>
        <begin position="4"/>
        <end position="74"/>
    </location>
</feature>
<feature type="domain" description="RRM" evidence="4">
    <location>
        <begin position="106"/>
        <end position="180"/>
    </location>
</feature>
<dbReference type="GO" id="GO:0005737">
    <property type="term" value="C:cytoplasm"/>
    <property type="evidence" value="ECO:0007669"/>
    <property type="project" value="TreeGrafter"/>
</dbReference>
<dbReference type="PANTHER" id="PTHR23003:SF51">
    <property type="entry name" value="SERINE-ARGININE PROTEIN 55"/>
    <property type="match status" value="1"/>
</dbReference>
<dbReference type="OrthoDB" id="1099063at2759"/>
<dbReference type="STRING" id="933084.A0A067QMT1"/>
<dbReference type="Pfam" id="PF00076">
    <property type="entry name" value="RRM_1"/>
    <property type="match status" value="2"/>
</dbReference>
<dbReference type="Gene3D" id="3.30.70.330">
    <property type="match status" value="2"/>
</dbReference>
<feature type="region of interest" description="Disordered" evidence="3">
    <location>
        <begin position="176"/>
        <end position="248"/>
    </location>
</feature>
<evidence type="ECO:0000313" key="5">
    <source>
        <dbReference type="EMBL" id="KDQ64852.1"/>
    </source>
</evidence>
<organism evidence="5 6">
    <name type="scientific">Jaapia argillacea MUCL 33604</name>
    <dbReference type="NCBI Taxonomy" id="933084"/>
    <lineage>
        <taxon>Eukaryota</taxon>
        <taxon>Fungi</taxon>
        <taxon>Dikarya</taxon>
        <taxon>Basidiomycota</taxon>
        <taxon>Agaricomycotina</taxon>
        <taxon>Agaricomycetes</taxon>
        <taxon>Agaricomycetidae</taxon>
        <taxon>Jaapiales</taxon>
        <taxon>Jaapiaceae</taxon>
        <taxon>Jaapia</taxon>
    </lineage>
</organism>
<keyword evidence="1 2" id="KW-0694">RNA-binding</keyword>
<reference evidence="6" key="1">
    <citation type="journal article" date="2014" name="Proc. Natl. Acad. Sci. U.S.A.">
        <title>Extensive sampling of basidiomycete genomes demonstrates inadequacy of the white-rot/brown-rot paradigm for wood decay fungi.</title>
        <authorList>
            <person name="Riley R."/>
            <person name="Salamov A.A."/>
            <person name="Brown D.W."/>
            <person name="Nagy L.G."/>
            <person name="Floudas D."/>
            <person name="Held B.W."/>
            <person name="Levasseur A."/>
            <person name="Lombard V."/>
            <person name="Morin E."/>
            <person name="Otillar R."/>
            <person name="Lindquist E.A."/>
            <person name="Sun H."/>
            <person name="LaButti K.M."/>
            <person name="Schmutz J."/>
            <person name="Jabbour D."/>
            <person name="Luo H."/>
            <person name="Baker S.E."/>
            <person name="Pisabarro A.G."/>
            <person name="Walton J.D."/>
            <person name="Blanchette R.A."/>
            <person name="Henrissat B."/>
            <person name="Martin F."/>
            <person name="Cullen D."/>
            <person name="Hibbett D.S."/>
            <person name="Grigoriev I.V."/>
        </authorList>
    </citation>
    <scope>NUCLEOTIDE SEQUENCE [LARGE SCALE GENOMIC DNA]</scope>
    <source>
        <strain evidence="6">MUCL 33604</strain>
    </source>
</reference>
<feature type="compositionally biased region" description="Low complexity" evidence="3">
    <location>
        <begin position="88"/>
        <end position="99"/>
    </location>
</feature>
<evidence type="ECO:0000313" key="6">
    <source>
        <dbReference type="Proteomes" id="UP000027265"/>
    </source>
</evidence>
<accession>A0A067QMT1</accession>
<dbReference type="PANTHER" id="PTHR23003">
    <property type="entry name" value="RNA RECOGNITION MOTIF RRM DOMAIN CONTAINING PROTEIN"/>
    <property type="match status" value="1"/>
</dbReference>
<protein>
    <recommendedName>
        <fullName evidence="4">RRM domain-containing protein</fullName>
    </recommendedName>
</protein>
<dbReference type="InParanoid" id="A0A067QMT1"/>
<dbReference type="InterPro" id="IPR000504">
    <property type="entry name" value="RRM_dom"/>
</dbReference>
<evidence type="ECO:0000256" key="1">
    <source>
        <dbReference type="ARBA" id="ARBA00022884"/>
    </source>
</evidence>
<sequence>MTSSRLYLRGLPQFVGRDEVIKYLSSYGKILEVKILNGYGFVQFDSEKDAMDVLDTFSSQPFFGANVTVEYARPQRRRESFETETDRSSSPPSRARLAPSHAQLRYPVVINNLPKRICWQELKDFGRLAGGLVAFCDVDKTRRGRGFIEYLSQADADAAIKHLDGKELQGNTVRVSEYESVGSLPKHSRSRSRSPPRSTRSVHERPRRRNSNTGRESSDPGHASTSRRKSSSSINWNDARTITGAQQDYMQQKYEREWERTRQQWLAPDYDRRACD</sequence>
<dbReference type="InterPro" id="IPR035979">
    <property type="entry name" value="RBD_domain_sf"/>
</dbReference>
<dbReference type="SUPFAM" id="SSF54928">
    <property type="entry name" value="RNA-binding domain, RBD"/>
    <property type="match status" value="1"/>
</dbReference>
<name>A0A067QMT1_9AGAM</name>
<evidence type="ECO:0000256" key="3">
    <source>
        <dbReference type="SAM" id="MobiDB-lite"/>
    </source>
</evidence>
<evidence type="ECO:0000256" key="2">
    <source>
        <dbReference type="PROSITE-ProRule" id="PRU00176"/>
    </source>
</evidence>
<dbReference type="AlphaFoldDB" id="A0A067QMT1"/>
<dbReference type="InterPro" id="IPR050374">
    <property type="entry name" value="RRT5_SRSF_SR"/>
</dbReference>
<dbReference type="FunCoup" id="A0A067QMT1">
    <property type="interactions" value="440"/>
</dbReference>
<dbReference type="Proteomes" id="UP000027265">
    <property type="component" value="Unassembled WGS sequence"/>
</dbReference>
<dbReference type="GO" id="GO:0005634">
    <property type="term" value="C:nucleus"/>
    <property type="evidence" value="ECO:0007669"/>
    <property type="project" value="TreeGrafter"/>
</dbReference>
<dbReference type="SMART" id="SM00360">
    <property type="entry name" value="RRM"/>
    <property type="match status" value="2"/>
</dbReference>
<feature type="compositionally biased region" description="Polar residues" evidence="3">
    <location>
        <begin position="234"/>
        <end position="248"/>
    </location>
</feature>